<organism evidence="3 4">
    <name type="scientific">Heterodera schachtii</name>
    <name type="common">Sugarbeet cyst nematode worm</name>
    <name type="synonym">Tylenchus schachtii</name>
    <dbReference type="NCBI Taxonomy" id="97005"/>
    <lineage>
        <taxon>Eukaryota</taxon>
        <taxon>Metazoa</taxon>
        <taxon>Ecdysozoa</taxon>
        <taxon>Nematoda</taxon>
        <taxon>Chromadorea</taxon>
        <taxon>Rhabditida</taxon>
        <taxon>Tylenchina</taxon>
        <taxon>Tylenchomorpha</taxon>
        <taxon>Tylenchoidea</taxon>
        <taxon>Heteroderidae</taxon>
        <taxon>Heteroderinae</taxon>
        <taxon>Heterodera</taxon>
    </lineage>
</organism>
<keyword evidence="4" id="KW-1185">Reference proteome</keyword>
<reference evidence="3 4" key="1">
    <citation type="submission" date="2024-10" db="EMBL/GenBank/DDBJ databases">
        <authorList>
            <person name="Kim D."/>
        </authorList>
    </citation>
    <scope>NUCLEOTIDE SEQUENCE [LARGE SCALE GENOMIC DNA]</scope>
    <source>
        <strain evidence="3">Taebaek</strain>
    </source>
</reference>
<dbReference type="Proteomes" id="UP001620645">
    <property type="component" value="Unassembled WGS sequence"/>
</dbReference>
<evidence type="ECO:0000256" key="2">
    <source>
        <dbReference type="SAM" id="SignalP"/>
    </source>
</evidence>
<proteinExistence type="predicted"/>
<comment type="caution">
    <text evidence="3">The sequence shown here is derived from an EMBL/GenBank/DDBJ whole genome shotgun (WGS) entry which is preliminary data.</text>
</comment>
<name>A0ABD2HX46_HETSC</name>
<evidence type="ECO:0000313" key="4">
    <source>
        <dbReference type="Proteomes" id="UP001620645"/>
    </source>
</evidence>
<gene>
    <name evidence="3" type="ORF">niasHS_017446</name>
</gene>
<evidence type="ECO:0000256" key="1">
    <source>
        <dbReference type="SAM" id="MobiDB-lite"/>
    </source>
</evidence>
<feature type="signal peptide" evidence="2">
    <location>
        <begin position="1"/>
        <end position="20"/>
    </location>
</feature>
<dbReference type="EMBL" id="JBICCN010000373">
    <property type="protein sequence ID" value="KAL3072472.1"/>
    <property type="molecule type" value="Genomic_DNA"/>
</dbReference>
<keyword evidence="2" id="KW-0732">Signal</keyword>
<sequence length="211" mass="22991">MCSSPLLFSSFLLFLPLTSAFYFVLTRYSPLQSASSLGSGDRFLPSISPKEVNPSDREWTVGMSTLGEEGPIGGAENWAKKGGGGKGATGKRTAGNAIGLPSHENVCTTVIRSDHRPQFGREQNGTLVEIQQDENRQFSATFVECSNTKKGNCHGIDNAIFSSECVTLYEFRPAGVRVEGNSAEFVEGFVRVPITCQCQLRRKKKHGIYSN</sequence>
<dbReference type="Gene3D" id="2.10.90.10">
    <property type="entry name" value="Cystine-knot cytokines"/>
    <property type="match status" value="1"/>
</dbReference>
<dbReference type="InterPro" id="IPR029034">
    <property type="entry name" value="Cystine-knot_cytokine"/>
</dbReference>
<accession>A0ABD2HX46</accession>
<dbReference type="SUPFAM" id="SSF57501">
    <property type="entry name" value="Cystine-knot cytokines"/>
    <property type="match status" value="1"/>
</dbReference>
<protein>
    <submittedName>
        <fullName evidence="3">Uncharacterized protein</fullName>
    </submittedName>
</protein>
<dbReference type="AlphaFoldDB" id="A0ABD2HX46"/>
<feature type="chain" id="PRO_5044751623" evidence="2">
    <location>
        <begin position="21"/>
        <end position="211"/>
    </location>
</feature>
<feature type="region of interest" description="Disordered" evidence="1">
    <location>
        <begin position="70"/>
        <end position="97"/>
    </location>
</feature>
<evidence type="ECO:0000313" key="3">
    <source>
        <dbReference type="EMBL" id="KAL3072472.1"/>
    </source>
</evidence>